<name>A0AAV4CRH5_9GAST</name>
<sequence length="278" mass="30614">MLCETEVKCINGTKCVTTNQAKDKELPSKTSGQCRFDLYGGCERNPWTMVSWRQEINMVYLNDMSMGQCVYSSDISNQRTGEGLLDHVAPDWPVCSLKGDHYSQSRTTGHYNAPIIRANIAAARQIDLDPGTNGGGSTDRPAGSTQSESFSDETKKLKLSFSSCYPTIPLSVHSRVIQMPVWTRLGGEGEGEGEKQGRAADTQRLITQHCTTVTAASQVHGQFGLFSLPPPSLLPHFLLGSLRIKRERDAAEDSIPALEICRDEAFLTVFESIINVWP</sequence>
<gene>
    <name evidence="2" type="ORF">PoB_006090100</name>
</gene>
<organism evidence="2 3">
    <name type="scientific">Plakobranchus ocellatus</name>
    <dbReference type="NCBI Taxonomy" id="259542"/>
    <lineage>
        <taxon>Eukaryota</taxon>
        <taxon>Metazoa</taxon>
        <taxon>Spiralia</taxon>
        <taxon>Lophotrochozoa</taxon>
        <taxon>Mollusca</taxon>
        <taxon>Gastropoda</taxon>
        <taxon>Heterobranchia</taxon>
        <taxon>Euthyneura</taxon>
        <taxon>Panpulmonata</taxon>
        <taxon>Sacoglossa</taxon>
        <taxon>Placobranchoidea</taxon>
        <taxon>Plakobranchidae</taxon>
        <taxon>Plakobranchus</taxon>
    </lineage>
</organism>
<protein>
    <submittedName>
        <fullName evidence="2">Uncharacterized protein</fullName>
    </submittedName>
</protein>
<evidence type="ECO:0000313" key="3">
    <source>
        <dbReference type="Proteomes" id="UP000735302"/>
    </source>
</evidence>
<comment type="caution">
    <text evidence="2">The sequence shown here is derived from an EMBL/GenBank/DDBJ whole genome shotgun (WGS) entry which is preliminary data.</text>
</comment>
<keyword evidence="3" id="KW-1185">Reference proteome</keyword>
<dbReference type="EMBL" id="BLXT01006896">
    <property type="protein sequence ID" value="GFO34396.1"/>
    <property type="molecule type" value="Genomic_DNA"/>
</dbReference>
<reference evidence="2 3" key="1">
    <citation type="journal article" date="2021" name="Elife">
        <title>Chloroplast acquisition without the gene transfer in kleptoplastic sea slugs, Plakobranchus ocellatus.</title>
        <authorList>
            <person name="Maeda T."/>
            <person name="Takahashi S."/>
            <person name="Yoshida T."/>
            <person name="Shimamura S."/>
            <person name="Takaki Y."/>
            <person name="Nagai Y."/>
            <person name="Toyoda A."/>
            <person name="Suzuki Y."/>
            <person name="Arimoto A."/>
            <person name="Ishii H."/>
            <person name="Satoh N."/>
            <person name="Nishiyama T."/>
            <person name="Hasebe M."/>
            <person name="Maruyama T."/>
            <person name="Minagawa J."/>
            <person name="Obokata J."/>
            <person name="Shigenobu S."/>
        </authorList>
    </citation>
    <scope>NUCLEOTIDE SEQUENCE [LARGE SCALE GENOMIC DNA]</scope>
</reference>
<evidence type="ECO:0000256" key="1">
    <source>
        <dbReference type="SAM" id="MobiDB-lite"/>
    </source>
</evidence>
<proteinExistence type="predicted"/>
<accession>A0AAV4CRH5</accession>
<dbReference type="Proteomes" id="UP000735302">
    <property type="component" value="Unassembled WGS sequence"/>
</dbReference>
<feature type="region of interest" description="Disordered" evidence="1">
    <location>
        <begin position="127"/>
        <end position="151"/>
    </location>
</feature>
<evidence type="ECO:0000313" key="2">
    <source>
        <dbReference type="EMBL" id="GFO34396.1"/>
    </source>
</evidence>
<dbReference type="AlphaFoldDB" id="A0AAV4CRH5"/>